<gene>
    <name evidence="2" type="ORF">SKAU_G00160630</name>
</gene>
<dbReference type="OrthoDB" id="416119at2759"/>
<organism evidence="2 3">
    <name type="scientific">Synaphobranchus kaupii</name>
    <name type="common">Kaup's arrowtooth eel</name>
    <dbReference type="NCBI Taxonomy" id="118154"/>
    <lineage>
        <taxon>Eukaryota</taxon>
        <taxon>Metazoa</taxon>
        <taxon>Chordata</taxon>
        <taxon>Craniata</taxon>
        <taxon>Vertebrata</taxon>
        <taxon>Euteleostomi</taxon>
        <taxon>Actinopterygii</taxon>
        <taxon>Neopterygii</taxon>
        <taxon>Teleostei</taxon>
        <taxon>Anguilliformes</taxon>
        <taxon>Synaphobranchidae</taxon>
        <taxon>Synaphobranchus</taxon>
    </lineage>
</organism>
<proteinExistence type="predicted"/>
<sequence>MNRLVTTGETDGSSERRQLGRCGLAALTAPPVKVDPKQAADQRKELYPQGSPRGGEDEHPSRTGLAPGETEEEAGPEAPHRAQSLQVVQTVPPLRQSEKKGIRWLQACQTTEWQRFDEDVDKVLEATAKGDMERRLRTMTTTMVSIAAERQVPGQRRSGPLACSEEEVDLHLHNNFSDPIRDQDLRNCEPVIRPPEPTEAFDLREPLLKEVQDVVKKARSRSAPGLSGTSYKVYKHCPKLLHRLRRIF</sequence>
<comment type="caution">
    <text evidence="2">The sequence shown here is derived from an EMBL/GenBank/DDBJ whole genome shotgun (WGS) entry which is preliminary data.</text>
</comment>
<evidence type="ECO:0000313" key="3">
    <source>
        <dbReference type="Proteomes" id="UP001152622"/>
    </source>
</evidence>
<dbReference type="Proteomes" id="UP001152622">
    <property type="component" value="Chromosome 5"/>
</dbReference>
<reference evidence="2" key="1">
    <citation type="journal article" date="2023" name="Science">
        <title>Genome structures resolve the early diversification of teleost fishes.</title>
        <authorList>
            <person name="Parey E."/>
            <person name="Louis A."/>
            <person name="Montfort J."/>
            <person name="Bouchez O."/>
            <person name="Roques C."/>
            <person name="Iampietro C."/>
            <person name="Lluch J."/>
            <person name="Castinel A."/>
            <person name="Donnadieu C."/>
            <person name="Desvignes T."/>
            <person name="Floi Bucao C."/>
            <person name="Jouanno E."/>
            <person name="Wen M."/>
            <person name="Mejri S."/>
            <person name="Dirks R."/>
            <person name="Jansen H."/>
            <person name="Henkel C."/>
            <person name="Chen W.J."/>
            <person name="Zahm M."/>
            <person name="Cabau C."/>
            <person name="Klopp C."/>
            <person name="Thompson A.W."/>
            <person name="Robinson-Rechavi M."/>
            <person name="Braasch I."/>
            <person name="Lecointre G."/>
            <person name="Bobe J."/>
            <person name="Postlethwait J.H."/>
            <person name="Berthelot C."/>
            <person name="Roest Crollius H."/>
            <person name="Guiguen Y."/>
        </authorList>
    </citation>
    <scope>NUCLEOTIDE SEQUENCE</scope>
    <source>
        <strain evidence="2">WJC10195</strain>
    </source>
</reference>
<feature type="region of interest" description="Disordered" evidence="1">
    <location>
        <begin position="1"/>
        <end position="86"/>
    </location>
</feature>
<dbReference type="AlphaFoldDB" id="A0A9Q1IZD8"/>
<feature type="compositionally biased region" description="Polar residues" evidence="1">
    <location>
        <begin position="1"/>
        <end position="11"/>
    </location>
</feature>
<accession>A0A9Q1IZD8</accession>
<evidence type="ECO:0000313" key="2">
    <source>
        <dbReference type="EMBL" id="KAJ8359538.1"/>
    </source>
</evidence>
<dbReference type="EMBL" id="JAINUF010000005">
    <property type="protein sequence ID" value="KAJ8359538.1"/>
    <property type="molecule type" value="Genomic_DNA"/>
</dbReference>
<name>A0A9Q1IZD8_SYNKA</name>
<protein>
    <submittedName>
        <fullName evidence="2">Uncharacterized protein</fullName>
    </submittedName>
</protein>
<evidence type="ECO:0000256" key="1">
    <source>
        <dbReference type="SAM" id="MobiDB-lite"/>
    </source>
</evidence>
<keyword evidence="3" id="KW-1185">Reference proteome</keyword>
<feature type="compositionally biased region" description="Basic and acidic residues" evidence="1">
    <location>
        <begin position="34"/>
        <end position="46"/>
    </location>
</feature>